<accession>A0A2V4AQF5</accession>
<name>A0A2V4AQF5_9PSEU</name>
<evidence type="ECO:0000256" key="1">
    <source>
        <dbReference type="ARBA" id="ARBA00022801"/>
    </source>
</evidence>
<dbReference type="AlphaFoldDB" id="A0A2V4AQF5"/>
<comment type="caution">
    <text evidence="3">The sequence shown here is derived from an EMBL/GenBank/DDBJ whole genome shotgun (WGS) entry which is preliminary data.</text>
</comment>
<dbReference type="PANTHER" id="PTHR43798">
    <property type="entry name" value="MONOACYLGLYCEROL LIPASE"/>
    <property type="match status" value="1"/>
</dbReference>
<evidence type="ECO:0000313" key="4">
    <source>
        <dbReference type="Proteomes" id="UP000249915"/>
    </source>
</evidence>
<reference evidence="3 4" key="1">
    <citation type="submission" date="2016-07" db="EMBL/GenBank/DDBJ databases">
        <title>Draft genome sequence of Prauserella muralis DSM 45305, isolated from a mould-covered wall in an indoor environment.</title>
        <authorList>
            <person name="Ruckert C."/>
            <person name="Albersmeier A."/>
            <person name="Jiang C.-L."/>
            <person name="Jiang Y."/>
            <person name="Kalinowski J."/>
            <person name="Schneider O."/>
            <person name="Winkler A."/>
            <person name="Zotchev S.B."/>
        </authorList>
    </citation>
    <scope>NUCLEOTIDE SEQUENCE [LARGE SCALE GENOMIC DNA]</scope>
    <source>
        <strain evidence="3 4">DSM 45305</strain>
    </source>
</reference>
<protein>
    <submittedName>
        <fullName evidence="3">Twin-arginine translocation pathway signal</fullName>
    </submittedName>
</protein>
<dbReference type="SUPFAM" id="SSF53474">
    <property type="entry name" value="alpha/beta-Hydrolases"/>
    <property type="match status" value="1"/>
</dbReference>
<dbReference type="PROSITE" id="PS51318">
    <property type="entry name" value="TAT"/>
    <property type="match status" value="1"/>
</dbReference>
<dbReference type="Gene3D" id="3.40.50.1820">
    <property type="entry name" value="alpha/beta hydrolase"/>
    <property type="match status" value="1"/>
</dbReference>
<keyword evidence="1" id="KW-0378">Hydrolase</keyword>
<dbReference type="InterPro" id="IPR050266">
    <property type="entry name" value="AB_hydrolase_sf"/>
</dbReference>
<dbReference type="Pfam" id="PF12697">
    <property type="entry name" value="Abhydrolase_6"/>
    <property type="match status" value="1"/>
</dbReference>
<dbReference type="GO" id="GO:0016787">
    <property type="term" value="F:hydrolase activity"/>
    <property type="evidence" value="ECO:0007669"/>
    <property type="project" value="UniProtKB-KW"/>
</dbReference>
<dbReference type="GO" id="GO:0016020">
    <property type="term" value="C:membrane"/>
    <property type="evidence" value="ECO:0007669"/>
    <property type="project" value="TreeGrafter"/>
</dbReference>
<dbReference type="InterPro" id="IPR000073">
    <property type="entry name" value="AB_hydrolase_1"/>
</dbReference>
<evidence type="ECO:0000313" key="3">
    <source>
        <dbReference type="EMBL" id="PXY22842.1"/>
    </source>
</evidence>
<sequence>MADRKPSGLTRRGLLRRAGVVTSAAATAALVPQTASAESAERRRLGTPVPEPIPPQVPVKEGTVEVPGGHLWYWDTGGEGPPVVLVHAASGSAESWPYQQPVLARAGYRVIAYSRRGHYGSSAFSDGDAPVGADDLDAVAEHLGLDTFHLVSAALGGYYATDYALLHPERVRSFTVVSSFMAIQDPGYLSLTGGLRPPEFNALPTYFKELSPSYRAANPDGLQRWRDIADRARLAGSAYRHVVATEITWDRLAELKPRTLLVTGDSDLYLPPPVMRLIAQHIDGCGTVVFPEIGHSANWETPTPFNRLLLRFLAGARIRAGAR</sequence>
<dbReference type="PRINTS" id="PR00111">
    <property type="entry name" value="ABHYDROLASE"/>
</dbReference>
<proteinExistence type="predicted"/>
<dbReference type="EMBL" id="MASW01000005">
    <property type="protein sequence ID" value="PXY22842.1"/>
    <property type="molecule type" value="Genomic_DNA"/>
</dbReference>
<feature type="domain" description="AB hydrolase-1" evidence="2">
    <location>
        <begin position="83"/>
        <end position="306"/>
    </location>
</feature>
<evidence type="ECO:0000259" key="2">
    <source>
        <dbReference type="Pfam" id="PF12697"/>
    </source>
</evidence>
<dbReference type="InterPro" id="IPR006311">
    <property type="entry name" value="TAT_signal"/>
</dbReference>
<organism evidence="3 4">
    <name type="scientific">Prauserella muralis</name>
    <dbReference type="NCBI Taxonomy" id="588067"/>
    <lineage>
        <taxon>Bacteria</taxon>
        <taxon>Bacillati</taxon>
        <taxon>Actinomycetota</taxon>
        <taxon>Actinomycetes</taxon>
        <taxon>Pseudonocardiales</taxon>
        <taxon>Pseudonocardiaceae</taxon>
        <taxon>Prauserella</taxon>
    </lineage>
</organism>
<dbReference type="Proteomes" id="UP000249915">
    <property type="component" value="Unassembled WGS sequence"/>
</dbReference>
<keyword evidence="4" id="KW-1185">Reference proteome</keyword>
<gene>
    <name evidence="3" type="ORF">BAY60_23980</name>
</gene>
<dbReference type="InterPro" id="IPR029058">
    <property type="entry name" value="AB_hydrolase_fold"/>
</dbReference>
<dbReference type="PANTHER" id="PTHR43798:SF31">
    <property type="entry name" value="AB HYDROLASE SUPERFAMILY PROTEIN YCLE"/>
    <property type="match status" value="1"/>
</dbReference>